<sequence>MEYYAKSKKVQFTSERINEIKKNMKNIEECLKENLTETDVEILNSSITDIAEKTEEKQKTLKEHHKDIVTCAEMFFLEYGEYFTEKEKKLVVEACRIHDLGKVNLVFQAMICPKLAEKFHIDVRKTSQIPHGFLSAVTISLDEFDDLSELFSDKDFGPFITAVYYHHDREDHYNSPAIRKYAEKYYMKQIEEYLNRKIRKLNCSNLDDLLFRNNVYTGKYIPDSNAWKEYLLIKGLLNKFDYTVSAGYENAESAIDLHEKKLVKNIEKFLNGKELRPAQKFMKMNRDKNLIVIAPTGSGKTEASLLWMNGEKSFYTLPLKVSSNAIYLRIKENYEYKDVALLHSDAMAVYLREYNGNEDIGEKYERSKMLSQPLTVCTVDQLFRFVYRALGTEIFAATLKYSKLVLDEIQAYEPRVIATIIYGLKMIQEMGGKFAIITATFPPVLKYFMEQYGLVEGKQYIFKDFTGKEYQVEKYPRHKVEIRHSEMNLDEIRLRGKNRKVLVICNTVSKAQKLYKKLEGENVWLLHSKYIRRDRAFLERKIMGFSESGESGIWITTQIVEASLDIDFDILYTEMCTADSLLQRMGRCNRKGRYCPNEANIVVFDNRNGVSEGKRRSVYEDKLYDRSLELLSKYEHILFSEDKKTAYMNEVYSVDGVKETIYFENIQKDLKLFSEIHPTEYSADEAEVRDIRSVTIVPENVYVENQNLFEYGVEFLKKPNMSREARSLIKSKLENLTLSLNLYQKFPAEVDRTTIGLSENRKITDIHRAQYNYEFDIESGKGRGILFDEQLELDGIFV</sequence>
<dbReference type="PROSITE" id="PS51194">
    <property type="entry name" value="HELICASE_CTER"/>
    <property type="match status" value="1"/>
</dbReference>
<dbReference type="GO" id="GO:0046872">
    <property type="term" value="F:metal ion binding"/>
    <property type="evidence" value="ECO:0007669"/>
    <property type="project" value="UniProtKB-KW"/>
</dbReference>
<evidence type="ECO:0000256" key="5">
    <source>
        <dbReference type="ARBA" id="ARBA00022741"/>
    </source>
</evidence>
<name>A0A174CD58_9FIRM</name>
<evidence type="ECO:0000256" key="3">
    <source>
        <dbReference type="ARBA" id="ARBA00022722"/>
    </source>
</evidence>
<dbReference type="InterPro" id="IPR050547">
    <property type="entry name" value="DEAD_box_RNA_helicases"/>
</dbReference>
<evidence type="ECO:0000256" key="8">
    <source>
        <dbReference type="ARBA" id="ARBA00022840"/>
    </source>
</evidence>
<dbReference type="InterPro" id="IPR001650">
    <property type="entry name" value="Helicase_C-like"/>
</dbReference>
<dbReference type="InterPro" id="IPR014001">
    <property type="entry name" value="Helicase_ATP-bd"/>
</dbReference>
<comment type="similarity">
    <text evidence="2">In the central section; belongs to the CRISPR-associated helicase Cas3 family.</text>
</comment>
<dbReference type="GO" id="GO:0004518">
    <property type="term" value="F:nuclease activity"/>
    <property type="evidence" value="ECO:0007669"/>
    <property type="project" value="UniProtKB-KW"/>
</dbReference>
<dbReference type="PANTHER" id="PTHR47963:SF9">
    <property type="entry name" value="CRISPR-ASSOCIATED ENDONUCLEASE_HELICASE CAS3"/>
    <property type="match status" value="1"/>
</dbReference>
<dbReference type="EMBL" id="CYZP01000015">
    <property type="protein sequence ID" value="CUO11362.1"/>
    <property type="molecule type" value="Genomic_DNA"/>
</dbReference>
<dbReference type="PROSITE" id="PS51643">
    <property type="entry name" value="HD_CAS3"/>
    <property type="match status" value="1"/>
</dbReference>
<keyword evidence="10" id="KW-0175">Coiled coil</keyword>
<dbReference type="GO" id="GO:0016787">
    <property type="term" value="F:hydrolase activity"/>
    <property type="evidence" value="ECO:0007669"/>
    <property type="project" value="UniProtKB-KW"/>
</dbReference>
<evidence type="ECO:0000256" key="6">
    <source>
        <dbReference type="ARBA" id="ARBA00022801"/>
    </source>
</evidence>
<dbReference type="AlphaFoldDB" id="A0A174CD58"/>
<dbReference type="NCBIfam" id="TIGR01587">
    <property type="entry name" value="cas3_core"/>
    <property type="match status" value="1"/>
</dbReference>
<keyword evidence="4" id="KW-0479">Metal-binding</keyword>
<reference evidence="13 14" key="1">
    <citation type="submission" date="2015-09" db="EMBL/GenBank/DDBJ databases">
        <authorList>
            <consortium name="Pathogen Informatics"/>
        </authorList>
    </citation>
    <scope>NUCLEOTIDE SEQUENCE [LARGE SCALE GENOMIC DNA]</scope>
    <source>
        <strain evidence="13 14">2789STDY5834861</strain>
    </source>
</reference>
<feature type="domain" description="Helicase C-terminal" evidence="11">
    <location>
        <begin position="488"/>
        <end position="639"/>
    </location>
</feature>
<evidence type="ECO:0000256" key="9">
    <source>
        <dbReference type="ARBA" id="ARBA00023118"/>
    </source>
</evidence>
<evidence type="ECO:0000259" key="11">
    <source>
        <dbReference type="PROSITE" id="PS51194"/>
    </source>
</evidence>
<dbReference type="Gene3D" id="1.10.3210.30">
    <property type="match status" value="1"/>
</dbReference>
<dbReference type="Pfam" id="PF18019">
    <property type="entry name" value="Cas3_HD"/>
    <property type="match status" value="1"/>
</dbReference>
<evidence type="ECO:0000256" key="1">
    <source>
        <dbReference type="ARBA" id="ARBA00006847"/>
    </source>
</evidence>
<dbReference type="InterPro" id="IPR027417">
    <property type="entry name" value="P-loop_NTPase"/>
</dbReference>
<dbReference type="NCBIfam" id="TIGR01596">
    <property type="entry name" value="cas3_HD"/>
    <property type="match status" value="1"/>
</dbReference>
<dbReference type="InterPro" id="IPR038257">
    <property type="entry name" value="CRISPR-assoc_Cas3_HD_sf"/>
</dbReference>
<dbReference type="GO" id="GO:0003723">
    <property type="term" value="F:RNA binding"/>
    <property type="evidence" value="ECO:0007669"/>
    <property type="project" value="TreeGrafter"/>
</dbReference>
<dbReference type="InterPro" id="IPR054712">
    <property type="entry name" value="Cas3-like_dom"/>
</dbReference>
<keyword evidence="6" id="KW-0378">Hydrolase</keyword>
<comment type="similarity">
    <text evidence="1">In the N-terminal section; belongs to the CRISPR-associated nuclease Cas3-HD family.</text>
</comment>
<keyword evidence="7 13" id="KW-0347">Helicase</keyword>
<accession>A0A174CD58</accession>
<feature type="domain" description="HD Cas3-type" evidence="12">
    <location>
        <begin position="54"/>
        <end position="243"/>
    </location>
</feature>
<dbReference type="Pfam" id="PF22590">
    <property type="entry name" value="Cas3-like_C_2"/>
    <property type="match status" value="1"/>
</dbReference>
<evidence type="ECO:0000256" key="4">
    <source>
        <dbReference type="ARBA" id="ARBA00022723"/>
    </source>
</evidence>
<evidence type="ECO:0000256" key="7">
    <source>
        <dbReference type="ARBA" id="ARBA00022806"/>
    </source>
</evidence>
<dbReference type="SMART" id="SM00487">
    <property type="entry name" value="DEXDc"/>
    <property type="match status" value="1"/>
</dbReference>
<dbReference type="SUPFAM" id="SSF52540">
    <property type="entry name" value="P-loop containing nucleoside triphosphate hydrolases"/>
    <property type="match status" value="1"/>
</dbReference>
<evidence type="ECO:0000256" key="10">
    <source>
        <dbReference type="SAM" id="Coils"/>
    </source>
</evidence>
<protein>
    <submittedName>
        <fullName evidence="13">Helicase Cas3</fullName>
    </submittedName>
</protein>
<dbReference type="GO" id="GO:0005524">
    <property type="term" value="F:ATP binding"/>
    <property type="evidence" value="ECO:0007669"/>
    <property type="project" value="UniProtKB-KW"/>
</dbReference>
<keyword evidence="9" id="KW-0051">Antiviral defense</keyword>
<dbReference type="Gene3D" id="3.40.50.300">
    <property type="entry name" value="P-loop containing nucleotide triphosphate hydrolases"/>
    <property type="match status" value="2"/>
</dbReference>
<dbReference type="PANTHER" id="PTHR47963">
    <property type="entry name" value="DEAD-BOX ATP-DEPENDENT RNA HELICASE 47, MITOCHONDRIAL"/>
    <property type="match status" value="1"/>
</dbReference>
<dbReference type="InterPro" id="IPR006483">
    <property type="entry name" value="CRISPR-assoc_Cas3_HD"/>
</dbReference>
<gene>
    <name evidence="13" type="ORF">ERS852476_01919</name>
</gene>
<evidence type="ECO:0000313" key="13">
    <source>
        <dbReference type="EMBL" id="CUO11362.1"/>
    </source>
</evidence>
<keyword evidence="3" id="KW-0540">Nuclease</keyword>
<keyword evidence="5" id="KW-0547">Nucleotide-binding</keyword>
<dbReference type="Pfam" id="PF00270">
    <property type="entry name" value="DEAD"/>
    <property type="match status" value="1"/>
</dbReference>
<evidence type="ECO:0000313" key="14">
    <source>
        <dbReference type="Proteomes" id="UP000095645"/>
    </source>
</evidence>
<dbReference type="InterPro" id="IPR006474">
    <property type="entry name" value="Helicase_Cas3_CRISPR-ass_core"/>
</dbReference>
<feature type="coiled-coil region" evidence="10">
    <location>
        <begin position="10"/>
        <end position="37"/>
    </location>
</feature>
<organism evidence="13 14">
    <name type="scientific">Blautia obeum</name>
    <dbReference type="NCBI Taxonomy" id="40520"/>
    <lineage>
        <taxon>Bacteria</taxon>
        <taxon>Bacillati</taxon>
        <taxon>Bacillota</taxon>
        <taxon>Clostridia</taxon>
        <taxon>Lachnospirales</taxon>
        <taxon>Lachnospiraceae</taxon>
        <taxon>Blautia</taxon>
    </lineage>
</organism>
<evidence type="ECO:0000259" key="12">
    <source>
        <dbReference type="PROSITE" id="PS51643"/>
    </source>
</evidence>
<evidence type="ECO:0000256" key="2">
    <source>
        <dbReference type="ARBA" id="ARBA00009046"/>
    </source>
</evidence>
<proteinExistence type="inferred from homology"/>
<dbReference type="CDD" id="cd09641">
    <property type="entry name" value="Cas3''_I"/>
    <property type="match status" value="1"/>
</dbReference>
<dbReference type="RefSeq" id="WP_055058095.1">
    <property type="nucleotide sequence ID" value="NZ_CYZP01000015.1"/>
</dbReference>
<keyword evidence="8" id="KW-0067">ATP-binding</keyword>
<dbReference type="InterPro" id="IPR011545">
    <property type="entry name" value="DEAD/DEAH_box_helicase_dom"/>
</dbReference>
<dbReference type="Proteomes" id="UP000095645">
    <property type="component" value="Unassembled WGS sequence"/>
</dbReference>
<dbReference type="GO" id="GO:0003724">
    <property type="term" value="F:RNA helicase activity"/>
    <property type="evidence" value="ECO:0007669"/>
    <property type="project" value="TreeGrafter"/>
</dbReference>
<dbReference type="GO" id="GO:0051607">
    <property type="term" value="P:defense response to virus"/>
    <property type="evidence" value="ECO:0007669"/>
    <property type="project" value="UniProtKB-KW"/>
</dbReference>